<dbReference type="HOGENOM" id="CLU_503444_0_0_1"/>
<feature type="region of interest" description="Disordered" evidence="1">
    <location>
        <begin position="212"/>
        <end position="242"/>
    </location>
</feature>
<dbReference type="eggNOG" id="ENOG502T3P2">
    <property type="taxonomic scope" value="Eukaryota"/>
</dbReference>
<feature type="compositionally biased region" description="Low complexity" evidence="1">
    <location>
        <begin position="280"/>
        <end position="301"/>
    </location>
</feature>
<evidence type="ECO:0000313" key="3">
    <source>
        <dbReference type="Proteomes" id="UP000030752"/>
    </source>
</evidence>
<dbReference type="OrthoDB" id="4161771at2759"/>
<protein>
    <submittedName>
        <fullName evidence="2">Uncharacterized protein</fullName>
    </submittedName>
</protein>
<feature type="compositionally biased region" description="Basic and acidic residues" evidence="1">
    <location>
        <begin position="1"/>
        <end position="10"/>
    </location>
</feature>
<dbReference type="AlphaFoldDB" id="W2RXA5"/>
<organism evidence="2 3">
    <name type="scientific">Cyphellophora europaea (strain CBS 101466)</name>
    <name type="common">Phialophora europaea</name>
    <dbReference type="NCBI Taxonomy" id="1220924"/>
    <lineage>
        <taxon>Eukaryota</taxon>
        <taxon>Fungi</taxon>
        <taxon>Dikarya</taxon>
        <taxon>Ascomycota</taxon>
        <taxon>Pezizomycotina</taxon>
        <taxon>Eurotiomycetes</taxon>
        <taxon>Chaetothyriomycetidae</taxon>
        <taxon>Chaetothyriales</taxon>
        <taxon>Cyphellophoraceae</taxon>
        <taxon>Cyphellophora</taxon>
    </lineage>
</organism>
<dbReference type="VEuPathDB" id="FungiDB:HMPREF1541_04610"/>
<feature type="compositionally biased region" description="Polar residues" evidence="1">
    <location>
        <begin position="61"/>
        <end position="76"/>
    </location>
</feature>
<proteinExistence type="predicted"/>
<reference evidence="2 3" key="1">
    <citation type="submission" date="2013-03" db="EMBL/GenBank/DDBJ databases">
        <title>The Genome Sequence of Phialophora europaea CBS 101466.</title>
        <authorList>
            <consortium name="The Broad Institute Genomics Platform"/>
            <person name="Cuomo C."/>
            <person name="de Hoog S."/>
            <person name="Gorbushina A."/>
            <person name="Walker B."/>
            <person name="Young S.K."/>
            <person name="Zeng Q."/>
            <person name="Gargeya S."/>
            <person name="Fitzgerald M."/>
            <person name="Haas B."/>
            <person name="Abouelleil A."/>
            <person name="Allen A.W."/>
            <person name="Alvarado L."/>
            <person name="Arachchi H.M."/>
            <person name="Berlin A.M."/>
            <person name="Chapman S.B."/>
            <person name="Gainer-Dewar J."/>
            <person name="Goldberg J."/>
            <person name="Griggs A."/>
            <person name="Gujja S."/>
            <person name="Hansen M."/>
            <person name="Howarth C."/>
            <person name="Imamovic A."/>
            <person name="Ireland A."/>
            <person name="Larimer J."/>
            <person name="McCowan C."/>
            <person name="Murphy C."/>
            <person name="Pearson M."/>
            <person name="Poon T.W."/>
            <person name="Priest M."/>
            <person name="Roberts A."/>
            <person name="Saif S."/>
            <person name="Shea T."/>
            <person name="Sisk P."/>
            <person name="Sykes S."/>
            <person name="Wortman J."/>
            <person name="Nusbaum C."/>
            <person name="Birren B."/>
        </authorList>
    </citation>
    <scope>NUCLEOTIDE SEQUENCE [LARGE SCALE GENOMIC DNA]</scope>
    <source>
        <strain evidence="2 3">CBS 101466</strain>
    </source>
</reference>
<feature type="region of interest" description="Disordered" evidence="1">
    <location>
        <begin position="137"/>
        <end position="177"/>
    </location>
</feature>
<name>W2RXA5_CYPE1</name>
<evidence type="ECO:0000256" key="1">
    <source>
        <dbReference type="SAM" id="MobiDB-lite"/>
    </source>
</evidence>
<sequence length="541" mass="60435">MAPPREDQTRKLQSPPRTTSTANQDRSKAMVRANTDEESSRSSDKENRQPMTSPLLDERTTGTSEASLSASMQDTSQDWRPEEPTNLLIESSTSPKPFTCRNCRSHHKKCLHAKDGTYEPALCKAFLKDLGPAQKVNSRTKSEMQQIRGAAGKCSSAKTKPTTFLRHDDDSSISNNAETRLDPAQYSYETVEGVAEQSDDDEPIVAGRRRRAYAKQAGNSTVKPSAETANIEGEGCKDRGSSVVQSSVEPLPAGRTTVCKSPVATQVEETRSRKYTSIKARANATRDAAAEAASPASAPEPNRAKTPPYQFLESSTLQPFPRPMVTATVERPGKDDQVDQVDVDISSVVSRLKDKGVVFEDDSSDDEVGESSSAREPAVLYPWQRKDISKDLYEIAPMLREISITDSTRSNFANTATSPRRSKKSAWRNLLHYQLQVRREKFGTEHPHRMVVARADSQKIKAVKLQDSTTQSWRHPLDPPQPEITQMTFDDFMGMPEDPIFEDKGGELVFRDGKREREWVASGAIRRTRNQGIDQRWHFMR</sequence>
<dbReference type="RefSeq" id="XP_008717177.1">
    <property type="nucleotide sequence ID" value="XM_008718955.1"/>
</dbReference>
<keyword evidence="3" id="KW-1185">Reference proteome</keyword>
<gene>
    <name evidence="2" type="ORF">HMPREF1541_04610</name>
</gene>
<accession>W2RXA5</accession>
<dbReference type="EMBL" id="KB822720">
    <property type="protein sequence ID" value="ETN40334.1"/>
    <property type="molecule type" value="Genomic_DNA"/>
</dbReference>
<feature type="region of interest" description="Disordered" evidence="1">
    <location>
        <begin position="264"/>
        <end position="308"/>
    </location>
</feature>
<dbReference type="Proteomes" id="UP000030752">
    <property type="component" value="Unassembled WGS sequence"/>
</dbReference>
<dbReference type="InParanoid" id="W2RXA5"/>
<feature type="region of interest" description="Disordered" evidence="1">
    <location>
        <begin position="1"/>
        <end position="100"/>
    </location>
</feature>
<feature type="compositionally biased region" description="Polar residues" evidence="1">
    <location>
        <begin position="11"/>
        <end position="24"/>
    </location>
</feature>
<dbReference type="GeneID" id="19971949"/>
<feature type="compositionally biased region" description="Basic and acidic residues" evidence="1">
    <location>
        <begin position="34"/>
        <end position="48"/>
    </location>
</feature>
<evidence type="ECO:0000313" key="2">
    <source>
        <dbReference type="EMBL" id="ETN40334.1"/>
    </source>
</evidence>